<keyword evidence="5" id="KW-1185">Reference proteome</keyword>
<dbReference type="NCBIfam" id="TIGR01631">
    <property type="entry name" value="Trypano_RHS"/>
    <property type="match status" value="1"/>
</dbReference>
<dbReference type="PANTHER" id="PTHR33129">
    <property type="entry name" value="PROTEIN KINASE DOMAIN-CONTAINING PROTEIN-RELATED"/>
    <property type="match status" value="1"/>
</dbReference>
<evidence type="ECO:0000259" key="3">
    <source>
        <dbReference type="Pfam" id="PF20445"/>
    </source>
</evidence>
<reference evidence="4 5" key="1">
    <citation type="journal article" date="2012" name="BMC Genomics">
        <title>Comparative genomic analysis of human infective Trypanosoma cruzi lineages with the bat-restricted subspecies T. cruzi marinkellei.</title>
        <authorList>
            <person name="Franzen O."/>
            <person name="Talavera-Lopez C."/>
            <person name="Ochaya S."/>
            <person name="Butler C.E."/>
            <person name="Messenger L.A."/>
            <person name="Lewis M.D."/>
            <person name="Llewellyn M.S."/>
            <person name="Marinkelle C.J."/>
            <person name="Tyler K.M."/>
            <person name="Miles M.A."/>
            <person name="Andersson B."/>
        </authorList>
    </citation>
    <scope>NUCLEOTIDE SEQUENCE [LARGE SCALE GENOMIC DNA]</scope>
    <source>
        <strain evidence="4 5">B7</strain>
    </source>
</reference>
<dbReference type="Pfam" id="PF07999">
    <property type="entry name" value="RHSP"/>
    <property type="match status" value="1"/>
</dbReference>
<proteinExistence type="predicted"/>
<dbReference type="InterPro" id="IPR046835">
    <property type="entry name" value="RHS_N"/>
</dbReference>
<comment type="caution">
    <text evidence="4">The sequence shown here is derived from an EMBL/GenBank/DDBJ whole genome shotgun (WGS) entry which is preliminary data.</text>
</comment>
<dbReference type="EMBL" id="AHKC01022674">
    <property type="protein sequence ID" value="EKF26028.1"/>
    <property type="molecule type" value="Genomic_DNA"/>
</dbReference>
<dbReference type="InterPro" id="IPR052980">
    <property type="entry name" value="Crinkler_effector"/>
</dbReference>
<protein>
    <submittedName>
        <fullName evidence="4">Retrotransposon hot spot (RHS) protein, putative</fullName>
    </submittedName>
</protein>
<gene>
    <name evidence="4" type="ORF">MOQ_010296</name>
</gene>
<feature type="domain" description="Retrotransposon hot spot protein N-terminal" evidence="3">
    <location>
        <begin position="2"/>
        <end position="70"/>
    </location>
</feature>
<sequence>MYRAVGASFEKDDGAERSGAAPPRLMVVTSDKGWPYTLNAPQGPIKDFFINCEVDRVWQIVNSNLTEWFSNFDLSLNPSPARRLLIGTPGIGKSMAAGSYLLYHLLHYDIEKLQVVVHCFGEKAYVFDKTAQTVTKCKDKTATESVVDGLWLRGMNGYIIYDVAKKGTPPATIFIPASGWGMIVVSSPKVSNYDEWAKQLKARRIIMNCPDEMDVKAMSTWMKQGVKTDEQAKYWKMVKTHMYFVGPIPHHIFDEESFNERCGAVRFALKSINELTVKEYFSRGGESPWYSEDPSHKLVKIVRELYADSEMFFNAPICVYLKEETFERFLRLTEYNSFLKLLLASKDIIFPIFFECFALKSFTESAFVKAMANKLTELEPPTRRQAKPCVLKLNPELHPKVYEGLVPSEYETKIRKINYGVLYKPWVTNFPLVDAFFFMESNPMTLVGLQMTTASQHHTTAS</sequence>
<evidence type="ECO:0000256" key="1">
    <source>
        <dbReference type="SAM" id="MobiDB-lite"/>
    </source>
</evidence>
<name>K2LTG8_TRYCR</name>
<dbReference type="PANTHER" id="PTHR33129:SF3">
    <property type="entry name" value="HOT SPOT (RHS) PROTEIN, PUTATIVE-RELATED"/>
    <property type="match status" value="1"/>
</dbReference>
<accession>K2LTG8</accession>
<evidence type="ECO:0000259" key="2">
    <source>
        <dbReference type="Pfam" id="PF07999"/>
    </source>
</evidence>
<dbReference type="AlphaFoldDB" id="K2LTG8"/>
<dbReference type="Pfam" id="PF20445">
    <property type="entry name" value="RHS_N"/>
    <property type="match status" value="1"/>
</dbReference>
<dbReference type="InterPro" id="IPR046836">
    <property type="entry name" value="RHS_C"/>
</dbReference>
<feature type="non-terminal residue" evidence="4">
    <location>
        <position position="462"/>
    </location>
</feature>
<feature type="domain" description="Retrotransposon hot spot protein,C-terminal" evidence="2">
    <location>
        <begin position="84"/>
        <end position="378"/>
    </location>
</feature>
<evidence type="ECO:0000313" key="5">
    <source>
        <dbReference type="Proteomes" id="UP000007350"/>
    </source>
</evidence>
<dbReference type="InterPro" id="IPR006518">
    <property type="entry name" value="Trypano_RHS"/>
</dbReference>
<dbReference type="Proteomes" id="UP000007350">
    <property type="component" value="Unassembled WGS sequence"/>
</dbReference>
<feature type="region of interest" description="Disordered" evidence="1">
    <location>
        <begin position="1"/>
        <end position="22"/>
    </location>
</feature>
<evidence type="ECO:0000313" key="4">
    <source>
        <dbReference type="EMBL" id="EKF26028.1"/>
    </source>
</evidence>
<organism evidence="4 5">
    <name type="scientific">Trypanosoma cruzi marinkellei</name>
    <dbReference type="NCBI Taxonomy" id="85056"/>
    <lineage>
        <taxon>Eukaryota</taxon>
        <taxon>Discoba</taxon>
        <taxon>Euglenozoa</taxon>
        <taxon>Kinetoplastea</taxon>
        <taxon>Metakinetoplastina</taxon>
        <taxon>Trypanosomatida</taxon>
        <taxon>Trypanosomatidae</taxon>
        <taxon>Trypanosoma</taxon>
        <taxon>Schizotrypanum</taxon>
    </lineage>
</organism>